<evidence type="ECO:0000313" key="8">
    <source>
        <dbReference type="EMBL" id="MCH4823795.1"/>
    </source>
</evidence>
<feature type="transmembrane region" description="Helical" evidence="7">
    <location>
        <begin position="145"/>
        <end position="165"/>
    </location>
</feature>
<feature type="transmembrane region" description="Helical" evidence="7">
    <location>
        <begin position="414"/>
        <end position="432"/>
    </location>
</feature>
<dbReference type="AlphaFoldDB" id="A0A9X2A9Y0"/>
<feature type="transmembrane region" description="Helical" evidence="7">
    <location>
        <begin position="115"/>
        <end position="133"/>
    </location>
</feature>
<feature type="transmembrane region" description="Helical" evidence="7">
    <location>
        <begin position="287"/>
        <end position="304"/>
    </location>
</feature>
<evidence type="ECO:0000256" key="6">
    <source>
        <dbReference type="ARBA" id="ARBA00023136"/>
    </source>
</evidence>
<dbReference type="RefSeq" id="WP_240713962.1">
    <property type="nucleotide sequence ID" value="NZ_JAKVTV010000003.1"/>
</dbReference>
<evidence type="ECO:0000256" key="2">
    <source>
        <dbReference type="ARBA" id="ARBA00007430"/>
    </source>
</evidence>
<evidence type="ECO:0000256" key="1">
    <source>
        <dbReference type="ARBA" id="ARBA00004651"/>
    </source>
</evidence>
<feature type="transmembrane region" description="Helical" evidence="7">
    <location>
        <begin position="79"/>
        <end position="103"/>
    </location>
</feature>
<protein>
    <submittedName>
        <fullName evidence="8">Lipopolysaccharide biosynthesis protein</fullName>
    </submittedName>
</protein>
<feature type="transmembrane region" description="Helical" evidence="7">
    <location>
        <begin position="444"/>
        <end position="462"/>
    </location>
</feature>
<keyword evidence="5 7" id="KW-1133">Transmembrane helix</keyword>
<dbReference type="Pfam" id="PF13440">
    <property type="entry name" value="Polysacc_synt_3"/>
    <property type="match status" value="1"/>
</dbReference>
<evidence type="ECO:0000256" key="7">
    <source>
        <dbReference type="SAM" id="Phobius"/>
    </source>
</evidence>
<dbReference type="Proteomes" id="UP001139226">
    <property type="component" value="Unassembled WGS sequence"/>
</dbReference>
<reference evidence="8" key="1">
    <citation type="submission" date="2022-03" db="EMBL/GenBank/DDBJ databases">
        <title>Gramella crocea sp. nov., isolated from activated sludge of a seafood processing plant.</title>
        <authorList>
            <person name="Zhang X."/>
        </authorList>
    </citation>
    <scope>NUCLEOTIDE SEQUENCE</scope>
    <source>
        <strain evidence="8">YJ019</strain>
    </source>
</reference>
<dbReference type="EMBL" id="JAKVTV010000003">
    <property type="protein sequence ID" value="MCH4823795.1"/>
    <property type="molecule type" value="Genomic_DNA"/>
</dbReference>
<evidence type="ECO:0000313" key="9">
    <source>
        <dbReference type="Proteomes" id="UP001139226"/>
    </source>
</evidence>
<comment type="similarity">
    <text evidence="2">Belongs to the polysaccharide synthase family.</text>
</comment>
<keyword evidence="9" id="KW-1185">Reference proteome</keyword>
<proteinExistence type="inferred from homology"/>
<accession>A0A9X2A9Y0</accession>
<evidence type="ECO:0000256" key="4">
    <source>
        <dbReference type="ARBA" id="ARBA00022692"/>
    </source>
</evidence>
<name>A0A9X2A9Y0_9FLAO</name>
<comment type="caution">
    <text evidence="8">The sequence shown here is derived from an EMBL/GenBank/DDBJ whole genome shotgun (WGS) entry which is preliminary data.</text>
</comment>
<dbReference type="CDD" id="cd13127">
    <property type="entry name" value="MATE_tuaB_like"/>
    <property type="match status" value="1"/>
</dbReference>
<keyword evidence="6 7" id="KW-0472">Membrane</keyword>
<organism evidence="8 9">
    <name type="scientific">Christiangramia lutea</name>
    <dbReference type="NCBI Taxonomy" id="1607951"/>
    <lineage>
        <taxon>Bacteria</taxon>
        <taxon>Pseudomonadati</taxon>
        <taxon>Bacteroidota</taxon>
        <taxon>Flavobacteriia</taxon>
        <taxon>Flavobacteriales</taxon>
        <taxon>Flavobacteriaceae</taxon>
        <taxon>Christiangramia</taxon>
    </lineage>
</organism>
<keyword evidence="4 7" id="KW-0812">Transmembrane</keyword>
<feature type="transmembrane region" description="Helical" evidence="7">
    <location>
        <begin position="363"/>
        <end position="394"/>
    </location>
</feature>
<evidence type="ECO:0000256" key="5">
    <source>
        <dbReference type="ARBA" id="ARBA00022989"/>
    </source>
</evidence>
<sequence>MSLRKQAKSGVVWTFTQQFGNQLISFIVSIFLARLLLPEEFGLIGMIAVFYSIGRGLMDSGLTQSLIRSRDLDQEDFSTVFFFNLAASVLIYLIIFFCAPLIADFYDRDILTSIIRLYCITFIIDSFSSVQRTRLTKKMDFKTQTLITIPSTLLGGIAGITLAYLDFGVWSLVWSQIATAFIGTVQLWIYSKWTPSAVFNVKKFKEHFHFGYKITLSSLLNKIFNNIYLILIGKFFQPAQVGFYTRAETMKQLPVNNISNALDKVTYPLFSGIQNDNKKLKAIYRKIMQLIVYVLAPVLIFAAVLGEPLFRFLFTEKWLPAVPYFQILCLTGILYPVQSYNLNILKVKGRSDLVLKLQVIKKALVVVGLIIGLQFGIFGILYSQLILSVINFFINSYYADKFINYPTLQQVKDISAPILLAGLCGAAVFYLDSLINGFMDILRTIIGAGAGLLIYVGLSYILKLKSLRDLKDLIVR</sequence>
<keyword evidence="3" id="KW-1003">Cell membrane</keyword>
<dbReference type="InterPro" id="IPR050833">
    <property type="entry name" value="Poly_Biosynth_Transport"/>
</dbReference>
<dbReference type="PANTHER" id="PTHR30250:SF10">
    <property type="entry name" value="LIPOPOLYSACCHARIDE BIOSYNTHESIS PROTEIN WZXC"/>
    <property type="match status" value="1"/>
</dbReference>
<dbReference type="PANTHER" id="PTHR30250">
    <property type="entry name" value="PST FAMILY PREDICTED COLANIC ACID TRANSPORTER"/>
    <property type="match status" value="1"/>
</dbReference>
<feature type="transmembrane region" description="Helical" evidence="7">
    <location>
        <begin position="324"/>
        <end position="342"/>
    </location>
</feature>
<dbReference type="GO" id="GO:0005886">
    <property type="term" value="C:plasma membrane"/>
    <property type="evidence" value="ECO:0007669"/>
    <property type="project" value="UniProtKB-SubCell"/>
</dbReference>
<evidence type="ECO:0000256" key="3">
    <source>
        <dbReference type="ARBA" id="ARBA00022475"/>
    </source>
</evidence>
<gene>
    <name evidence="8" type="ORF">ML462_11500</name>
</gene>
<comment type="subcellular location">
    <subcellularLocation>
        <location evidence="1">Cell membrane</location>
        <topology evidence="1">Multi-pass membrane protein</topology>
    </subcellularLocation>
</comment>
<feature type="transmembrane region" description="Helical" evidence="7">
    <location>
        <begin position="171"/>
        <end position="190"/>
    </location>
</feature>